<keyword evidence="3" id="KW-1185">Reference proteome</keyword>
<sequence length="277" mass="31705">MGKDQTTDKTKLASYNVVMNLIEDLLNQGRTLYVDNFYTSLPLAYKLLELQTHLVGTMRANRKYIPKAIQDAKLRKGEIIAKESPKGVTIIKWRDQRDVRMLSTCHLGTETIVTTSRRQTENVKPKCIVDYDKGKASVDVSDQLASYNTALRRCNKWYRKVIIEILWGTSLVNAYFLYTKNNVNGRDLNITQFRQKVILSLLEGKKNTTGSKRKHVSHHLVTHAEKKRARCAKCYEMYGKKGKIVDGKKTMASQVITICDTCEGNPHLCRDCFNAKH</sequence>
<organism evidence="2 3">
    <name type="scientific">Acanthoscelides obtectus</name>
    <name type="common">Bean weevil</name>
    <name type="synonym">Bruchus obtectus</name>
    <dbReference type="NCBI Taxonomy" id="200917"/>
    <lineage>
        <taxon>Eukaryota</taxon>
        <taxon>Metazoa</taxon>
        <taxon>Ecdysozoa</taxon>
        <taxon>Arthropoda</taxon>
        <taxon>Hexapoda</taxon>
        <taxon>Insecta</taxon>
        <taxon>Pterygota</taxon>
        <taxon>Neoptera</taxon>
        <taxon>Endopterygota</taxon>
        <taxon>Coleoptera</taxon>
        <taxon>Polyphaga</taxon>
        <taxon>Cucujiformia</taxon>
        <taxon>Chrysomeloidea</taxon>
        <taxon>Chrysomelidae</taxon>
        <taxon>Bruchinae</taxon>
        <taxon>Bruchini</taxon>
        <taxon>Acanthoscelides</taxon>
    </lineage>
</organism>
<proteinExistence type="predicted"/>
<evidence type="ECO:0000313" key="2">
    <source>
        <dbReference type="EMBL" id="CAH1995544.1"/>
    </source>
</evidence>
<comment type="caution">
    <text evidence="2">The sequence shown here is derived from an EMBL/GenBank/DDBJ whole genome shotgun (WGS) entry which is preliminary data.</text>
</comment>
<dbReference type="PANTHER" id="PTHR46599">
    <property type="entry name" value="PIGGYBAC TRANSPOSABLE ELEMENT-DERIVED PROTEIN 4"/>
    <property type="match status" value="1"/>
</dbReference>
<reference evidence="2" key="1">
    <citation type="submission" date="2022-03" db="EMBL/GenBank/DDBJ databases">
        <authorList>
            <person name="Sayadi A."/>
        </authorList>
    </citation>
    <scope>NUCLEOTIDE SEQUENCE</scope>
</reference>
<protein>
    <recommendedName>
        <fullName evidence="1">PiggyBac transposable element-derived protein domain-containing protein</fullName>
    </recommendedName>
</protein>
<dbReference type="InterPro" id="IPR029526">
    <property type="entry name" value="PGBD"/>
</dbReference>
<dbReference type="PANTHER" id="PTHR46599:SF3">
    <property type="entry name" value="PIGGYBAC TRANSPOSABLE ELEMENT-DERIVED PROTEIN 4"/>
    <property type="match status" value="1"/>
</dbReference>
<evidence type="ECO:0000259" key="1">
    <source>
        <dbReference type="Pfam" id="PF13843"/>
    </source>
</evidence>
<dbReference type="AlphaFoldDB" id="A0A9P0LPD0"/>
<evidence type="ECO:0000313" key="3">
    <source>
        <dbReference type="Proteomes" id="UP001152888"/>
    </source>
</evidence>
<dbReference type="OrthoDB" id="6602143at2759"/>
<dbReference type="Pfam" id="PF13843">
    <property type="entry name" value="DDE_Tnp_1_7"/>
    <property type="match status" value="1"/>
</dbReference>
<accession>A0A9P0LPD0</accession>
<dbReference type="Proteomes" id="UP001152888">
    <property type="component" value="Unassembled WGS sequence"/>
</dbReference>
<feature type="domain" description="PiggyBac transposable element-derived protein" evidence="1">
    <location>
        <begin position="5"/>
        <end position="175"/>
    </location>
</feature>
<dbReference type="EMBL" id="CAKOFQ010007232">
    <property type="protein sequence ID" value="CAH1995544.1"/>
    <property type="molecule type" value="Genomic_DNA"/>
</dbReference>
<gene>
    <name evidence="2" type="ORF">ACAOBT_LOCUS22670</name>
</gene>
<name>A0A9P0LPD0_ACAOB</name>